<proteinExistence type="predicted"/>
<gene>
    <name evidence="2" type="ORF">J2Z48_002689</name>
</gene>
<dbReference type="EMBL" id="JAUSUV010000012">
    <property type="protein sequence ID" value="MDQ0418497.1"/>
    <property type="molecule type" value="Genomic_DNA"/>
</dbReference>
<evidence type="ECO:0000313" key="2">
    <source>
        <dbReference type="EMBL" id="MDQ0418497.1"/>
    </source>
</evidence>
<name>A0AAJ1WRG5_9BACL</name>
<dbReference type="Proteomes" id="UP001238450">
    <property type="component" value="Unassembled WGS sequence"/>
</dbReference>
<evidence type="ECO:0000313" key="3">
    <source>
        <dbReference type="Proteomes" id="UP001238450"/>
    </source>
</evidence>
<feature type="non-terminal residue" evidence="2">
    <location>
        <position position="1"/>
    </location>
</feature>
<evidence type="ECO:0008006" key="4">
    <source>
        <dbReference type="Google" id="ProtNLM"/>
    </source>
</evidence>
<accession>A0AAJ1WRG5</accession>
<dbReference type="InterPro" id="IPR008160">
    <property type="entry name" value="Collagen"/>
</dbReference>
<evidence type="ECO:0000256" key="1">
    <source>
        <dbReference type="SAM" id="MobiDB-lite"/>
    </source>
</evidence>
<protein>
    <recommendedName>
        <fullName evidence="4">Collagen-like protein</fullName>
    </recommendedName>
</protein>
<sequence>TGTDGVTGATGATGTDGVTGATGATGTDGVTGATGATGTDGVTGATGPTGVFLGNNARFIPGATATVPTTLQAIPLATSFNNSNGSIQLVGTNTISLTPNSVYYISMDIRLLINPGTDRITNAELNGTLNGTIMMTEQFSAAGVTGTTQNAVTLQAAGLVQTTPANTNFQVVLQVVPGTAGTVLTVTQARSNISVIQVS</sequence>
<feature type="region of interest" description="Disordered" evidence="1">
    <location>
        <begin position="1"/>
        <end position="45"/>
    </location>
</feature>
<reference evidence="2 3" key="1">
    <citation type="submission" date="2023-07" db="EMBL/GenBank/DDBJ databases">
        <title>Genomic Encyclopedia of Type Strains, Phase IV (KMG-IV): sequencing the most valuable type-strain genomes for metagenomic binning, comparative biology and taxonomic classification.</title>
        <authorList>
            <person name="Goeker M."/>
        </authorList>
    </citation>
    <scope>NUCLEOTIDE SEQUENCE [LARGE SCALE GENOMIC DNA]</scope>
    <source>
        <strain evidence="2 3">DSM 46876</strain>
    </source>
</reference>
<comment type="caution">
    <text evidence="2">The sequence shown here is derived from an EMBL/GenBank/DDBJ whole genome shotgun (WGS) entry which is preliminary data.</text>
</comment>
<dbReference type="Pfam" id="PF01391">
    <property type="entry name" value="Collagen"/>
    <property type="match status" value="1"/>
</dbReference>
<dbReference type="RefSeq" id="WP_307254245.1">
    <property type="nucleotide sequence ID" value="NZ_JAUSUV010000012.1"/>
</dbReference>
<dbReference type="AlphaFoldDB" id="A0AAJ1WRG5"/>
<keyword evidence="3" id="KW-1185">Reference proteome</keyword>
<organism evidence="2 3">
    <name type="scientific">Croceifilum oryzae</name>
    <dbReference type="NCBI Taxonomy" id="1553429"/>
    <lineage>
        <taxon>Bacteria</taxon>
        <taxon>Bacillati</taxon>
        <taxon>Bacillota</taxon>
        <taxon>Bacilli</taxon>
        <taxon>Bacillales</taxon>
        <taxon>Thermoactinomycetaceae</taxon>
        <taxon>Croceifilum</taxon>
    </lineage>
</organism>